<organism evidence="1 2">
    <name type="scientific">Micromonospora cathayae</name>
    <dbReference type="NCBI Taxonomy" id="3028804"/>
    <lineage>
        <taxon>Bacteria</taxon>
        <taxon>Bacillati</taxon>
        <taxon>Actinomycetota</taxon>
        <taxon>Actinomycetes</taxon>
        <taxon>Micromonosporales</taxon>
        <taxon>Micromonosporaceae</taxon>
        <taxon>Micromonospora</taxon>
    </lineage>
</organism>
<evidence type="ECO:0000313" key="2">
    <source>
        <dbReference type="Proteomes" id="UP001219605"/>
    </source>
</evidence>
<dbReference type="RefSeq" id="WP_275033464.1">
    <property type="nucleotide sequence ID" value="NZ_CP118615.1"/>
</dbReference>
<accession>A0ABY7ZX91</accession>
<gene>
    <name evidence="1" type="ORF">PVK37_09585</name>
</gene>
<evidence type="ECO:0000313" key="1">
    <source>
        <dbReference type="EMBL" id="WDZ86618.1"/>
    </source>
</evidence>
<dbReference type="EMBL" id="CP118615">
    <property type="protein sequence ID" value="WDZ86618.1"/>
    <property type="molecule type" value="Genomic_DNA"/>
</dbReference>
<reference evidence="1 2" key="1">
    <citation type="submission" date="2023-02" db="EMBL/GenBank/DDBJ databases">
        <authorList>
            <person name="Mo P."/>
        </authorList>
    </citation>
    <scope>NUCLEOTIDE SEQUENCE [LARGE SCALE GENOMIC DNA]</scope>
    <source>
        <strain evidence="1 2">HUAS 3</strain>
    </source>
</reference>
<dbReference type="Proteomes" id="UP001219605">
    <property type="component" value="Chromosome"/>
</dbReference>
<proteinExistence type="predicted"/>
<keyword evidence="2" id="KW-1185">Reference proteome</keyword>
<sequence length="234" mass="25795">MTKMITLQVPGTVGEPGEQMHIGDGQAATFGVCQCGRCELDLQIRGTGLPAVTGQIVVDGEFCRLSNLSKDAPMVLVDMEDWYQYIIVEPGRCNVPVPFELAQIELTASPGGPKIAIFGYEPRYSGGRRPNACRTAASQRPLLDRDATYYSVLQELCRARRGGRLDTRLPTSMEIAEKLRPRHHTISARAVDAHIRYVSEKLRLPKGASRDTLVTVVLRSHLLHGSDPLFGDPR</sequence>
<name>A0ABY7ZX91_9ACTN</name>
<protein>
    <submittedName>
        <fullName evidence="1">Uncharacterized protein</fullName>
    </submittedName>
</protein>